<dbReference type="OrthoDB" id="27330at2"/>
<dbReference type="RefSeq" id="WP_045928597.1">
    <property type="nucleotide sequence ID" value="NZ_JBHSZS010000026.1"/>
</dbReference>
<gene>
    <name evidence="5" type="ORF">JF76_16200</name>
</gene>
<evidence type="ECO:0000313" key="6">
    <source>
        <dbReference type="Proteomes" id="UP000033533"/>
    </source>
</evidence>
<protein>
    <submittedName>
        <fullName evidence="5">Transcriptional regulator</fullName>
    </submittedName>
</protein>
<comment type="similarity">
    <text evidence="1">Belongs to the LytR/CpsA/Psr (LCP) family.</text>
</comment>
<dbReference type="NCBIfam" id="TIGR00350">
    <property type="entry name" value="lytR_cpsA_psr"/>
    <property type="match status" value="1"/>
</dbReference>
<dbReference type="PANTHER" id="PTHR33392">
    <property type="entry name" value="POLYISOPRENYL-TEICHOIC ACID--PEPTIDOGLYCAN TEICHOIC ACID TRANSFERASE TAGU"/>
    <property type="match status" value="1"/>
</dbReference>
<feature type="transmembrane region" description="Helical" evidence="3">
    <location>
        <begin position="26"/>
        <end position="50"/>
    </location>
</feature>
<comment type="caution">
    <text evidence="5">The sequence shown here is derived from an EMBL/GenBank/DDBJ whole genome shotgun (WGS) entry which is preliminary data.</text>
</comment>
<dbReference type="EMBL" id="JXBY01000025">
    <property type="protein sequence ID" value="KJY54595.1"/>
    <property type="molecule type" value="Genomic_DNA"/>
</dbReference>
<proteinExistence type="inferred from homology"/>
<evidence type="ECO:0000256" key="2">
    <source>
        <dbReference type="SAM" id="MobiDB-lite"/>
    </source>
</evidence>
<feature type="domain" description="Cell envelope-related transcriptional attenuator" evidence="4">
    <location>
        <begin position="99"/>
        <end position="244"/>
    </location>
</feature>
<accession>A0A0F4L7I7</accession>
<dbReference type="STRING" id="1218493.JF76_16200"/>
<dbReference type="Gene3D" id="3.40.630.190">
    <property type="entry name" value="LCP protein"/>
    <property type="match status" value="1"/>
</dbReference>
<organism evidence="5 6">
    <name type="scientific">Lactobacillus kullabergensis</name>
    <dbReference type="NCBI Taxonomy" id="1218493"/>
    <lineage>
        <taxon>Bacteria</taxon>
        <taxon>Bacillati</taxon>
        <taxon>Bacillota</taxon>
        <taxon>Bacilli</taxon>
        <taxon>Lactobacillales</taxon>
        <taxon>Lactobacillaceae</taxon>
        <taxon>Lactobacillus</taxon>
    </lineage>
</organism>
<keyword evidence="3" id="KW-1133">Transmembrane helix</keyword>
<sequence length="373" mass="42342">MDHNDNHPNKSRVELHAKDYHKKRRILAWLSCLIALLVLAVCVYSAYIYFRTKDTVDDAYDAKNGVQIKNGEFNGKKKFAVLLMGSDTGALDRKEKKGNTDTIIIAVVNPQKKRYTLMSVPRDTMAQMIGADQFQVEKINAAYPVGGAAMSMASVSKLINVPIKYYVLVNMKGIMRLIRYVGGINIRPTLSFEYGGYIFKKNQLTHMGGGGALAYSRMRYDDPEGDYGRQKRQRQVITTIIKKAVSINTLTRLDSVLSSVSGNLKTNLPFDALRQIAFNYRDSTKNVKNDYLHGHNATIDGSSYQVQSTKELQRVSDYLRAELGLPEAPVNNNETYQNKRNKIDGFSFKNPDSQEYHIYEDYQDQSYQEEGDY</sequence>
<dbReference type="HOGENOM" id="CLU_016455_2_0_9"/>
<dbReference type="PANTHER" id="PTHR33392:SF6">
    <property type="entry name" value="POLYISOPRENYL-TEICHOIC ACID--PEPTIDOGLYCAN TEICHOIC ACID TRANSFERASE TAGU"/>
    <property type="match status" value="1"/>
</dbReference>
<dbReference type="PATRIC" id="fig|1218493.3.peg.1694"/>
<evidence type="ECO:0000259" key="4">
    <source>
        <dbReference type="Pfam" id="PF03816"/>
    </source>
</evidence>
<evidence type="ECO:0000313" key="5">
    <source>
        <dbReference type="EMBL" id="KJY54595.1"/>
    </source>
</evidence>
<dbReference type="Proteomes" id="UP000033533">
    <property type="component" value="Unassembled WGS sequence"/>
</dbReference>
<dbReference type="AlphaFoldDB" id="A0A0F4L7I7"/>
<evidence type="ECO:0000256" key="3">
    <source>
        <dbReference type="SAM" id="Phobius"/>
    </source>
</evidence>
<dbReference type="Pfam" id="PF03816">
    <property type="entry name" value="LytR_cpsA_psr"/>
    <property type="match status" value="1"/>
</dbReference>
<keyword evidence="3" id="KW-0812">Transmembrane</keyword>
<evidence type="ECO:0000256" key="1">
    <source>
        <dbReference type="ARBA" id="ARBA00006068"/>
    </source>
</evidence>
<reference evidence="5 6" key="1">
    <citation type="submission" date="2014-12" db="EMBL/GenBank/DDBJ databases">
        <title>Comparative genomics of the lactic acid bacteria isolated from the honey bee gut.</title>
        <authorList>
            <person name="Ellegaard K.M."/>
            <person name="Tamarit D."/>
            <person name="Javelind E."/>
            <person name="Olofsson T."/>
            <person name="Andersson S.G."/>
            <person name="Vasquez A."/>
        </authorList>
    </citation>
    <scope>NUCLEOTIDE SEQUENCE [LARGE SCALE GENOMIC DNA]</scope>
    <source>
        <strain evidence="5 6">Biut2</strain>
    </source>
</reference>
<dbReference type="InterPro" id="IPR050922">
    <property type="entry name" value="LytR/CpsA/Psr_CW_biosynth"/>
</dbReference>
<dbReference type="InterPro" id="IPR004474">
    <property type="entry name" value="LytR_CpsA_psr"/>
</dbReference>
<name>A0A0F4L7I7_9LACO</name>
<feature type="compositionally biased region" description="Acidic residues" evidence="2">
    <location>
        <begin position="361"/>
        <end position="373"/>
    </location>
</feature>
<feature type="region of interest" description="Disordered" evidence="2">
    <location>
        <begin position="328"/>
        <end position="373"/>
    </location>
</feature>
<keyword evidence="3" id="KW-0472">Membrane</keyword>